<evidence type="ECO:0000256" key="1">
    <source>
        <dbReference type="SAM" id="MobiDB-lite"/>
    </source>
</evidence>
<evidence type="ECO:0000313" key="2">
    <source>
        <dbReference type="EMBL" id="ODQ73719.1"/>
    </source>
</evidence>
<protein>
    <submittedName>
        <fullName evidence="2">Uncharacterized protein</fullName>
    </submittedName>
</protein>
<dbReference type="AlphaFoldDB" id="A0A1E3Q7P1"/>
<organism evidence="2 3">
    <name type="scientific">Lipomyces starkeyi NRRL Y-11557</name>
    <dbReference type="NCBI Taxonomy" id="675824"/>
    <lineage>
        <taxon>Eukaryota</taxon>
        <taxon>Fungi</taxon>
        <taxon>Dikarya</taxon>
        <taxon>Ascomycota</taxon>
        <taxon>Saccharomycotina</taxon>
        <taxon>Lipomycetes</taxon>
        <taxon>Lipomycetales</taxon>
        <taxon>Lipomycetaceae</taxon>
        <taxon>Lipomyces</taxon>
    </lineage>
</organism>
<feature type="region of interest" description="Disordered" evidence="1">
    <location>
        <begin position="1"/>
        <end position="40"/>
    </location>
</feature>
<name>A0A1E3Q7P1_LIPST</name>
<proteinExistence type="predicted"/>
<sequence length="149" mass="15564">MMTSGRSRLSKVRNPKIKTMVTTADGQNGQPPSPPHGCAAPTKCDCSPTSLMLLPSSIPISSPSTPPESSPVLSATVLTSGSGLATSHVTDVSEHTPLDQLVHTGPESPPLIGLTTPTNRDTLVLQFPKSPTPIGTKFGCSHKRKWADS</sequence>
<dbReference type="EMBL" id="KV454293">
    <property type="protein sequence ID" value="ODQ73719.1"/>
    <property type="molecule type" value="Genomic_DNA"/>
</dbReference>
<feature type="compositionally biased region" description="Polar residues" evidence="1">
    <location>
        <begin position="20"/>
        <end position="30"/>
    </location>
</feature>
<accession>A0A1E3Q7P1</accession>
<dbReference type="Proteomes" id="UP000094385">
    <property type="component" value="Unassembled WGS sequence"/>
</dbReference>
<reference evidence="2 3" key="1">
    <citation type="journal article" date="2016" name="Proc. Natl. Acad. Sci. U.S.A.">
        <title>Comparative genomics of biotechnologically important yeasts.</title>
        <authorList>
            <person name="Riley R."/>
            <person name="Haridas S."/>
            <person name="Wolfe K.H."/>
            <person name="Lopes M.R."/>
            <person name="Hittinger C.T."/>
            <person name="Goeker M."/>
            <person name="Salamov A.A."/>
            <person name="Wisecaver J.H."/>
            <person name="Long T.M."/>
            <person name="Calvey C.H."/>
            <person name="Aerts A.L."/>
            <person name="Barry K.W."/>
            <person name="Choi C."/>
            <person name="Clum A."/>
            <person name="Coughlan A.Y."/>
            <person name="Deshpande S."/>
            <person name="Douglass A.P."/>
            <person name="Hanson S.J."/>
            <person name="Klenk H.-P."/>
            <person name="LaButti K.M."/>
            <person name="Lapidus A."/>
            <person name="Lindquist E.A."/>
            <person name="Lipzen A.M."/>
            <person name="Meier-Kolthoff J.P."/>
            <person name="Ohm R.A."/>
            <person name="Otillar R.P."/>
            <person name="Pangilinan J.L."/>
            <person name="Peng Y."/>
            <person name="Rokas A."/>
            <person name="Rosa C.A."/>
            <person name="Scheuner C."/>
            <person name="Sibirny A.A."/>
            <person name="Slot J.C."/>
            <person name="Stielow J.B."/>
            <person name="Sun H."/>
            <person name="Kurtzman C.P."/>
            <person name="Blackwell M."/>
            <person name="Grigoriev I.V."/>
            <person name="Jeffries T.W."/>
        </authorList>
    </citation>
    <scope>NUCLEOTIDE SEQUENCE [LARGE SCALE GENOMIC DNA]</scope>
    <source>
        <strain evidence="2 3">NRRL Y-11557</strain>
    </source>
</reference>
<keyword evidence="3" id="KW-1185">Reference proteome</keyword>
<evidence type="ECO:0000313" key="3">
    <source>
        <dbReference type="Proteomes" id="UP000094385"/>
    </source>
</evidence>
<gene>
    <name evidence="2" type="ORF">LIPSTDRAFT_62952</name>
</gene>